<evidence type="ECO:0000256" key="4">
    <source>
        <dbReference type="ARBA" id="ARBA00022840"/>
    </source>
</evidence>
<dbReference type="FunFam" id="2.170.220.10:FF:000002">
    <property type="entry name" value="Methionine--tRNA ligase"/>
    <property type="match status" value="1"/>
</dbReference>
<keyword evidence="5" id="KW-0648">Protein biosynthesis</keyword>
<feature type="domain" description="Methionyl/Leucyl tRNA synthetase" evidence="8">
    <location>
        <begin position="3"/>
        <end position="144"/>
    </location>
</feature>
<evidence type="ECO:0000256" key="7">
    <source>
        <dbReference type="ARBA" id="ARBA00030904"/>
    </source>
</evidence>
<dbReference type="InterPro" id="IPR033911">
    <property type="entry name" value="MetRS_core"/>
</dbReference>
<dbReference type="Gene3D" id="2.170.220.10">
    <property type="match status" value="1"/>
</dbReference>
<keyword evidence="3" id="KW-0547">Nucleotide-binding</keyword>
<evidence type="ECO:0000256" key="1">
    <source>
        <dbReference type="ARBA" id="ARBA00012838"/>
    </source>
</evidence>
<feature type="non-terminal residue" evidence="9">
    <location>
        <position position="237"/>
    </location>
</feature>
<dbReference type="GO" id="GO:0004825">
    <property type="term" value="F:methionine-tRNA ligase activity"/>
    <property type="evidence" value="ECO:0007669"/>
    <property type="project" value="UniProtKB-EC"/>
</dbReference>
<dbReference type="InterPro" id="IPR014729">
    <property type="entry name" value="Rossmann-like_a/b/a_fold"/>
</dbReference>
<keyword evidence="6" id="KW-0030">Aminoacyl-tRNA synthetase</keyword>
<evidence type="ECO:0000256" key="5">
    <source>
        <dbReference type="ARBA" id="ARBA00022917"/>
    </source>
</evidence>
<evidence type="ECO:0000256" key="6">
    <source>
        <dbReference type="ARBA" id="ARBA00023146"/>
    </source>
</evidence>
<evidence type="ECO:0000313" key="9">
    <source>
        <dbReference type="EMBL" id="SVB58060.1"/>
    </source>
</evidence>
<gene>
    <name evidence="9" type="ORF">METZ01_LOCUS210914</name>
</gene>
<dbReference type="GO" id="GO:0006431">
    <property type="term" value="P:methionyl-tRNA aminoacylation"/>
    <property type="evidence" value="ECO:0007669"/>
    <property type="project" value="InterPro"/>
</dbReference>
<dbReference type="Gene3D" id="3.40.50.620">
    <property type="entry name" value="HUPs"/>
    <property type="match status" value="1"/>
</dbReference>
<dbReference type="PRINTS" id="PR01041">
    <property type="entry name" value="TRNASYNTHMET"/>
</dbReference>
<dbReference type="EMBL" id="UINC01048030">
    <property type="protein sequence ID" value="SVB58060.1"/>
    <property type="molecule type" value="Genomic_DNA"/>
</dbReference>
<dbReference type="PANTHER" id="PTHR43326">
    <property type="entry name" value="METHIONYL-TRNA SYNTHETASE"/>
    <property type="match status" value="1"/>
</dbReference>
<protein>
    <recommendedName>
        <fullName evidence="1">methionine--tRNA ligase</fullName>
        <ecNumber evidence="1">6.1.1.10</ecNumber>
    </recommendedName>
    <alternativeName>
        <fullName evidence="7">Methionyl-tRNA synthetase</fullName>
    </alternativeName>
</protein>
<sequence length="237" mass="27034">MSFYITCAIDYPNSRPHIGTAYEKIAADTIARYKRLVGEDVFFLMGLDEHSQNVYKRAEEQGLEPIAFTDQMEEVFRAAWAAVNVEFDDFIRTTDPLHRAAVKAMVHRAEATGDLYEGVYEGFYCVSCEAYYGDRDLVDGVCPVHETKPEFRKEANVFFRLSAYQDRLKAHYEEHPEFVQPDYRRNELLSLLDKGLEDISISRVSAGWGIPMPGHDGQAVYVWFDALTAYLAATGFP</sequence>
<evidence type="ECO:0000256" key="3">
    <source>
        <dbReference type="ARBA" id="ARBA00022741"/>
    </source>
</evidence>
<dbReference type="SUPFAM" id="SSF52374">
    <property type="entry name" value="Nucleotidylyl transferase"/>
    <property type="match status" value="1"/>
</dbReference>
<keyword evidence="4" id="KW-0067">ATP-binding</keyword>
<dbReference type="GO" id="GO:0005524">
    <property type="term" value="F:ATP binding"/>
    <property type="evidence" value="ECO:0007669"/>
    <property type="project" value="UniProtKB-KW"/>
</dbReference>
<dbReference type="InterPro" id="IPR023457">
    <property type="entry name" value="Met-tRNA_synth_2"/>
</dbReference>
<dbReference type="InterPro" id="IPR015413">
    <property type="entry name" value="Methionyl/Leucyl_tRNA_Synth"/>
</dbReference>
<proteinExistence type="predicted"/>
<name>A0A382F512_9ZZZZ</name>
<dbReference type="AlphaFoldDB" id="A0A382F512"/>
<reference evidence="9" key="1">
    <citation type="submission" date="2018-05" db="EMBL/GenBank/DDBJ databases">
        <authorList>
            <person name="Lanie J.A."/>
            <person name="Ng W.-L."/>
            <person name="Kazmierczak K.M."/>
            <person name="Andrzejewski T.M."/>
            <person name="Davidsen T.M."/>
            <person name="Wayne K.J."/>
            <person name="Tettelin H."/>
            <person name="Glass J.I."/>
            <person name="Rusch D."/>
            <person name="Podicherti R."/>
            <person name="Tsui H.-C.T."/>
            <person name="Winkler M.E."/>
        </authorList>
    </citation>
    <scope>NUCLEOTIDE SEQUENCE</scope>
</reference>
<accession>A0A382F512</accession>
<organism evidence="9">
    <name type="scientific">marine metagenome</name>
    <dbReference type="NCBI Taxonomy" id="408172"/>
    <lineage>
        <taxon>unclassified sequences</taxon>
        <taxon>metagenomes</taxon>
        <taxon>ecological metagenomes</taxon>
    </lineage>
</organism>
<dbReference type="Pfam" id="PF09334">
    <property type="entry name" value="tRNA-synt_1g"/>
    <property type="match status" value="1"/>
</dbReference>
<dbReference type="PANTHER" id="PTHR43326:SF1">
    <property type="entry name" value="METHIONINE--TRNA LIGASE, MITOCHONDRIAL"/>
    <property type="match status" value="1"/>
</dbReference>
<keyword evidence="2" id="KW-0436">Ligase</keyword>
<evidence type="ECO:0000259" key="8">
    <source>
        <dbReference type="Pfam" id="PF09334"/>
    </source>
</evidence>
<dbReference type="EC" id="6.1.1.10" evidence="1"/>
<evidence type="ECO:0000256" key="2">
    <source>
        <dbReference type="ARBA" id="ARBA00022598"/>
    </source>
</evidence>